<feature type="chain" id="PRO_5003506513" evidence="2">
    <location>
        <begin position="20"/>
        <end position="165"/>
    </location>
</feature>
<reference key="2">
    <citation type="submission" date="2011-10" db="EMBL/GenBank/DDBJ databases">
        <title>The genome and transcriptome sequence of Clonorchis sinensis provide insights into the carcinogenic liver fluke.</title>
        <authorList>
            <person name="Wang X."/>
            <person name="Huang Y."/>
            <person name="Chen W."/>
            <person name="Liu H."/>
            <person name="Guo L."/>
            <person name="Chen Y."/>
            <person name="Luo F."/>
            <person name="Zhou W."/>
            <person name="Sun J."/>
            <person name="Mao Q."/>
            <person name="Liang P."/>
            <person name="Zhou C."/>
            <person name="Tian Y."/>
            <person name="Men J."/>
            <person name="Lv X."/>
            <person name="Huang L."/>
            <person name="Zhou J."/>
            <person name="Hu Y."/>
            <person name="Li R."/>
            <person name="Zhang F."/>
            <person name="Lei H."/>
            <person name="Li X."/>
            <person name="Hu X."/>
            <person name="Liang C."/>
            <person name="Xu J."/>
            <person name="Wu Z."/>
            <person name="Yu X."/>
        </authorList>
    </citation>
    <scope>NUCLEOTIDE SEQUENCE</scope>
    <source>
        <strain>Henan</strain>
    </source>
</reference>
<dbReference type="EMBL" id="DF143313">
    <property type="protein sequence ID" value="GAA52554.1"/>
    <property type="molecule type" value="Genomic_DNA"/>
</dbReference>
<organism evidence="3 4">
    <name type="scientific">Clonorchis sinensis</name>
    <name type="common">Chinese liver fluke</name>
    <dbReference type="NCBI Taxonomy" id="79923"/>
    <lineage>
        <taxon>Eukaryota</taxon>
        <taxon>Metazoa</taxon>
        <taxon>Spiralia</taxon>
        <taxon>Lophotrochozoa</taxon>
        <taxon>Platyhelminthes</taxon>
        <taxon>Trematoda</taxon>
        <taxon>Digenea</taxon>
        <taxon>Opisthorchiida</taxon>
        <taxon>Opisthorchiata</taxon>
        <taxon>Opisthorchiidae</taxon>
        <taxon>Clonorchis</taxon>
    </lineage>
</organism>
<dbReference type="Proteomes" id="UP000008909">
    <property type="component" value="Unassembled WGS sequence"/>
</dbReference>
<reference evidence="3" key="1">
    <citation type="journal article" date="2011" name="Genome Biol.">
        <title>The draft genome of the carcinogenic human liver fluke Clonorchis sinensis.</title>
        <authorList>
            <person name="Wang X."/>
            <person name="Chen W."/>
            <person name="Huang Y."/>
            <person name="Sun J."/>
            <person name="Men J."/>
            <person name="Liu H."/>
            <person name="Luo F."/>
            <person name="Guo L."/>
            <person name="Lv X."/>
            <person name="Deng C."/>
            <person name="Zhou C."/>
            <person name="Fan Y."/>
            <person name="Li X."/>
            <person name="Huang L."/>
            <person name="Hu Y."/>
            <person name="Liang C."/>
            <person name="Hu X."/>
            <person name="Xu J."/>
            <person name="Yu X."/>
        </authorList>
    </citation>
    <scope>NUCLEOTIDE SEQUENCE [LARGE SCALE GENOMIC DNA]</scope>
    <source>
        <strain evidence="3">Henan</strain>
    </source>
</reference>
<evidence type="ECO:0000313" key="4">
    <source>
        <dbReference type="Proteomes" id="UP000008909"/>
    </source>
</evidence>
<keyword evidence="4" id="KW-1185">Reference proteome</keyword>
<evidence type="ECO:0000256" key="1">
    <source>
        <dbReference type="SAM" id="MobiDB-lite"/>
    </source>
</evidence>
<evidence type="ECO:0000256" key="2">
    <source>
        <dbReference type="SAM" id="SignalP"/>
    </source>
</evidence>
<protein>
    <submittedName>
        <fullName evidence="3">Uncharacterized protein</fullName>
    </submittedName>
</protein>
<feature type="signal peptide" evidence="2">
    <location>
        <begin position="1"/>
        <end position="19"/>
    </location>
</feature>
<keyword evidence="2" id="KW-0732">Signal</keyword>
<accession>G7YHX1</accession>
<sequence>MSTRFHFVVTTLFVIMSEALPDGVFPEGVRGQVEKIFDGNEHLRTNRFCKECPLSRITVTNNNRTVNDCCKTNLCLGSSSGTNVQKIPPADTSNTPTGTNIPEHITVADENESITERPTDELYTKPTAGNATQQSESLSPATCHISAWYLAFSTSFICAIVACFN</sequence>
<proteinExistence type="predicted"/>
<feature type="region of interest" description="Disordered" evidence="1">
    <location>
        <begin position="115"/>
        <end position="134"/>
    </location>
</feature>
<evidence type="ECO:0000313" key="3">
    <source>
        <dbReference type="EMBL" id="GAA52554.1"/>
    </source>
</evidence>
<name>G7YHX1_CLOSI</name>
<dbReference type="AlphaFoldDB" id="G7YHX1"/>
<gene>
    <name evidence="3" type="ORF">CLF_108316</name>
</gene>